<evidence type="ECO:0000256" key="4">
    <source>
        <dbReference type="ARBA" id="ARBA00022692"/>
    </source>
</evidence>
<evidence type="ECO:0000256" key="5">
    <source>
        <dbReference type="ARBA" id="ARBA00022989"/>
    </source>
</evidence>
<protein>
    <submittedName>
        <fullName evidence="9">Multiple sugar transport system permease protein</fullName>
    </submittedName>
</protein>
<reference evidence="9 10" key="1">
    <citation type="submission" date="2018-05" db="EMBL/GenBank/DDBJ databases">
        <authorList>
            <person name="Goeker M."/>
            <person name="Huntemann M."/>
            <person name="Clum A."/>
            <person name="Pillay M."/>
            <person name="Palaniappan K."/>
            <person name="Varghese N."/>
            <person name="Mikhailova N."/>
            <person name="Stamatis D."/>
            <person name="Reddy T."/>
            <person name="Daum C."/>
            <person name="Shapiro N."/>
            <person name="Ivanova N."/>
            <person name="Kyrpides N."/>
            <person name="Woyke T."/>
        </authorList>
    </citation>
    <scope>NUCLEOTIDE SEQUENCE [LARGE SCALE GENOMIC DNA]</scope>
    <source>
        <strain evidence="9 10">DSM 26524</strain>
    </source>
</reference>
<evidence type="ECO:0000313" key="9">
    <source>
        <dbReference type="EMBL" id="PWJ76788.1"/>
    </source>
</evidence>
<dbReference type="Gene3D" id="1.10.3720.10">
    <property type="entry name" value="MetI-like"/>
    <property type="match status" value="1"/>
</dbReference>
<dbReference type="SUPFAM" id="SSF161098">
    <property type="entry name" value="MetI-like"/>
    <property type="match status" value="1"/>
</dbReference>
<keyword evidence="4 7" id="KW-0812">Transmembrane</keyword>
<keyword evidence="6 7" id="KW-0472">Membrane</keyword>
<comment type="caution">
    <text evidence="9">The sequence shown here is derived from an EMBL/GenBank/DDBJ whole genome shotgun (WGS) entry which is preliminary data.</text>
</comment>
<evidence type="ECO:0000256" key="1">
    <source>
        <dbReference type="ARBA" id="ARBA00004651"/>
    </source>
</evidence>
<dbReference type="SUPFAM" id="SSF160964">
    <property type="entry name" value="MalF N-terminal region-like"/>
    <property type="match status" value="1"/>
</dbReference>
<comment type="subcellular location">
    <subcellularLocation>
        <location evidence="1">Cell membrane</location>
        <topology evidence="1">Multi-pass membrane protein</topology>
    </subcellularLocation>
</comment>
<keyword evidence="5 7" id="KW-1133">Transmembrane helix</keyword>
<name>A0AB73T644_9FIRM</name>
<dbReference type="RefSeq" id="WP_148411191.1">
    <property type="nucleotide sequence ID" value="NZ_CANTIO010000001.1"/>
</dbReference>
<dbReference type="InterPro" id="IPR035906">
    <property type="entry name" value="MetI-like_sf"/>
</dbReference>
<dbReference type="PANTHER" id="PTHR30193">
    <property type="entry name" value="ABC TRANSPORTER PERMEASE PROTEIN"/>
    <property type="match status" value="1"/>
</dbReference>
<dbReference type="InterPro" id="IPR051393">
    <property type="entry name" value="ABC_transporter_permease"/>
</dbReference>
<organism evidence="9 10">
    <name type="scientific">Murimonas intestini</name>
    <dbReference type="NCBI Taxonomy" id="1337051"/>
    <lineage>
        <taxon>Bacteria</taxon>
        <taxon>Bacillati</taxon>
        <taxon>Bacillota</taxon>
        <taxon>Clostridia</taxon>
        <taxon>Lachnospirales</taxon>
        <taxon>Lachnospiraceae</taxon>
        <taxon>Murimonas</taxon>
    </lineage>
</organism>
<dbReference type="AlphaFoldDB" id="A0AB73T644"/>
<keyword evidence="2" id="KW-0813">Transport</keyword>
<feature type="transmembrane region" description="Helical" evidence="7">
    <location>
        <begin position="88"/>
        <end position="109"/>
    </location>
</feature>
<feature type="transmembrane region" description="Helical" evidence="7">
    <location>
        <begin position="121"/>
        <end position="145"/>
    </location>
</feature>
<evidence type="ECO:0000256" key="6">
    <source>
        <dbReference type="ARBA" id="ARBA00023136"/>
    </source>
</evidence>
<keyword evidence="3" id="KW-1003">Cell membrane</keyword>
<dbReference type="GO" id="GO:0055085">
    <property type="term" value="P:transmembrane transport"/>
    <property type="evidence" value="ECO:0007669"/>
    <property type="project" value="InterPro"/>
</dbReference>
<proteinExistence type="predicted"/>
<accession>A0AB73T644</accession>
<sequence>MSGLRTHVFASRKKGRMKKVNYDKYGWYFILPFIIVFLVFSLYPILYSLQISFTDLKNFSKGFSYVGFGNYIDTLKLPFFWTAMRNTFLLFIIFFIPQIIISLLLAYWFTTISFKVRGQSFFKFSIYLPCIITPVSIGMLFGLFFEYPRGPINTLLQSLSVISEPVNFMKNMDLTRGIIAFVQCWVGYGPMMIMFIGAILGINPELLESARIDGCTGRQSFFRIVIPLIKPILLYNIICSTIGGLQIFDIPRIINGGGPRNSTLTMSMLVYNQAFSGSGLYGNAAAESYLMTILMAAISVVLYFILREKDDEVTYKRRNKR</sequence>
<evidence type="ECO:0000256" key="3">
    <source>
        <dbReference type="ARBA" id="ARBA00022475"/>
    </source>
</evidence>
<dbReference type="GO" id="GO:0005886">
    <property type="term" value="C:plasma membrane"/>
    <property type="evidence" value="ECO:0007669"/>
    <property type="project" value="UniProtKB-SubCell"/>
</dbReference>
<feature type="domain" description="ABC transmembrane type-1" evidence="8">
    <location>
        <begin position="84"/>
        <end position="302"/>
    </location>
</feature>
<dbReference type="Proteomes" id="UP000245412">
    <property type="component" value="Unassembled WGS sequence"/>
</dbReference>
<keyword evidence="9" id="KW-0762">Sugar transport</keyword>
<gene>
    <name evidence="9" type="ORF">C7383_104234</name>
</gene>
<feature type="transmembrane region" description="Helical" evidence="7">
    <location>
        <begin position="288"/>
        <end position="306"/>
    </location>
</feature>
<dbReference type="CDD" id="cd06261">
    <property type="entry name" value="TM_PBP2"/>
    <property type="match status" value="1"/>
</dbReference>
<feature type="transmembrane region" description="Helical" evidence="7">
    <location>
        <begin position="25"/>
        <end position="46"/>
    </location>
</feature>
<evidence type="ECO:0000259" key="8">
    <source>
        <dbReference type="PROSITE" id="PS50928"/>
    </source>
</evidence>
<dbReference type="PROSITE" id="PS50928">
    <property type="entry name" value="ABC_TM1"/>
    <property type="match status" value="1"/>
</dbReference>
<keyword evidence="10" id="KW-1185">Reference proteome</keyword>
<feature type="transmembrane region" description="Helical" evidence="7">
    <location>
        <begin position="178"/>
        <end position="200"/>
    </location>
</feature>
<dbReference type="PANTHER" id="PTHR30193:SF37">
    <property type="entry name" value="INNER MEMBRANE ABC TRANSPORTER PERMEASE PROTEIN YCJO"/>
    <property type="match status" value="1"/>
</dbReference>
<evidence type="ECO:0000256" key="2">
    <source>
        <dbReference type="ARBA" id="ARBA00022448"/>
    </source>
</evidence>
<dbReference type="InterPro" id="IPR000515">
    <property type="entry name" value="MetI-like"/>
</dbReference>
<evidence type="ECO:0000256" key="7">
    <source>
        <dbReference type="SAM" id="Phobius"/>
    </source>
</evidence>
<evidence type="ECO:0000313" key="10">
    <source>
        <dbReference type="Proteomes" id="UP000245412"/>
    </source>
</evidence>
<dbReference type="EMBL" id="QGGY01000004">
    <property type="protein sequence ID" value="PWJ76788.1"/>
    <property type="molecule type" value="Genomic_DNA"/>
</dbReference>